<proteinExistence type="predicted"/>
<evidence type="ECO:0000313" key="2">
    <source>
        <dbReference type="EMBL" id="MEQ2313233.1"/>
    </source>
</evidence>
<protein>
    <recommendedName>
        <fullName evidence="4">Tether containing UBX domain for GLUT4</fullName>
    </recommendedName>
</protein>
<organism evidence="2 3">
    <name type="scientific">Ameca splendens</name>
    <dbReference type="NCBI Taxonomy" id="208324"/>
    <lineage>
        <taxon>Eukaryota</taxon>
        <taxon>Metazoa</taxon>
        <taxon>Chordata</taxon>
        <taxon>Craniata</taxon>
        <taxon>Vertebrata</taxon>
        <taxon>Euteleostomi</taxon>
        <taxon>Actinopterygii</taxon>
        <taxon>Neopterygii</taxon>
        <taxon>Teleostei</taxon>
        <taxon>Neoteleostei</taxon>
        <taxon>Acanthomorphata</taxon>
        <taxon>Ovalentaria</taxon>
        <taxon>Atherinomorphae</taxon>
        <taxon>Cyprinodontiformes</taxon>
        <taxon>Goodeidae</taxon>
        <taxon>Ameca</taxon>
    </lineage>
</organism>
<sequence>MLVRVIITEADIRKVELTAKPDTVDLLIRSLKDVLQLNYNFSLQFKDPNFDNELCNLTELSELPERPTLKIIPLLSLVEVHVPQSTSSEELSDTPSQADTDILSNSSQERLRQWPEEFDMYIPKFSVKGAQT</sequence>
<comment type="caution">
    <text evidence="2">The sequence shown here is derived from an EMBL/GenBank/DDBJ whole genome shotgun (WGS) entry which is preliminary data.</text>
</comment>
<evidence type="ECO:0000313" key="3">
    <source>
        <dbReference type="Proteomes" id="UP001469553"/>
    </source>
</evidence>
<name>A0ABV1A717_9TELE</name>
<feature type="region of interest" description="Disordered" evidence="1">
    <location>
        <begin position="86"/>
        <end position="106"/>
    </location>
</feature>
<evidence type="ECO:0008006" key="4">
    <source>
        <dbReference type="Google" id="ProtNLM"/>
    </source>
</evidence>
<gene>
    <name evidence="2" type="ORF">AMECASPLE_039588</name>
</gene>
<accession>A0ABV1A717</accession>
<keyword evidence="3" id="KW-1185">Reference proteome</keyword>
<evidence type="ECO:0000256" key="1">
    <source>
        <dbReference type="SAM" id="MobiDB-lite"/>
    </source>
</evidence>
<dbReference type="Proteomes" id="UP001469553">
    <property type="component" value="Unassembled WGS sequence"/>
</dbReference>
<reference evidence="2 3" key="1">
    <citation type="submission" date="2021-06" db="EMBL/GenBank/DDBJ databases">
        <authorList>
            <person name="Palmer J.M."/>
        </authorList>
    </citation>
    <scope>NUCLEOTIDE SEQUENCE [LARGE SCALE GENOMIC DNA]</scope>
    <source>
        <strain evidence="2 3">AS_MEX2019</strain>
        <tissue evidence="2">Muscle</tissue>
    </source>
</reference>
<dbReference type="EMBL" id="JAHRIP010083820">
    <property type="protein sequence ID" value="MEQ2313233.1"/>
    <property type="molecule type" value="Genomic_DNA"/>
</dbReference>